<dbReference type="Gene3D" id="2.70.98.70">
    <property type="match status" value="1"/>
</dbReference>
<evidence type="ECO:0000313" key="6">
    <source>
        <dbReference type="EMBL" id="KPM30790.1"/>
    </source>
</evidence>
<gene>
    <name evidence="6" type="ORF">I595_3287</name>
</gene>
<evidence type="ECO:0000259" key="5">
    <source>
        <dbReference type="Pfam" id="PF26377"/>
    </source>
</evidence>
<dbReference type="OrthoDB" id="8732671at2"/>
<feature type="domain" description="Endo-acting ulvan lyase C-terminal" evidence="4">
    <location>
        <begin position="736"/>
        <end position="825"/>
    </location>
</feature>
<dbReference type="RefSeq" id="WP_083467626.1">
    <property type="nucleotide sequence ID" value="NZ_LDJX01000007.1"/>
</dbReference>
<name>A0A0P7AF63_9FLAO</name>
<dbReference type="InterPro" id="IPR058849">
    <property type="entry name" value="Ulvan_lyase_2nd"/>
</dbReference>
<feature type="chain" id="PRO_5006134798" description="Heparinase II/III family protein" evidence="2">
    <location>
        <begin position="22"/>
        <end position="847"/>
    </location>
</feature>
<dbReference type="Pfam" id="PF26374">
    <property type="entry name" value="Ulvan_lyaseC"/>
    <property type="match status" value="1"/>
</dbReference>
<comment type="subcellular location">
    <subcellularLocation>
        <location evidence="1">Cell envelope</location>
    </subcellularLocation>
</comment>
<protein>
    <recommendedName>
        <fullName evidence="8">Heparinase II/III family protein</fullName>
    </recommendedName>
</protein>
<dbReference type="Pfam" id="PF26377">
    <property type="entry name" value="Ulvan_lyase_2nd"/>
    <property type="match status" value="1"/>
</dbReference>
<feature type="signal peptide" evidence="2">
    <location>
        <begin position="1"/>
        <end position="21"/>
    </location>
</feature>
<dbReference type="AlphaFoldDB" id="A0A0P7AF63"/>
<sequence length="847" mass="96438">MQYTKSILVAFLYLLFLGCNAEHGARPFIWVKAEERPKILDKIEEKAWAKTTYDEIKQNVDAQVQLYEDSKNTFLRGIPLDWAKEIEGKLPPFTYTTTGEKGKHENLDNATDEEMANLYKLSDYLQSAKEAGFLYYITKDEAYAQYATDILYTAVMGIVQLEPSDWRPRGGWLCPDDILREARLIGEKYPIVYDFIAPFIAEGGKPYDTARKSDVDFPMEKAQEVFRTYAQLVVDNGMINSNHPVLESNCLVYNALALEDVDERNMYLEYYLTKNTPNQDALAKVAKYYKNEGDIWPESSQYTNDVAERSTKLMFLLTKYDPALQLGRTYPNIPWAIQRLDYLVNPNGELTLWGDGHRKYHTPYRAYELAYRLGKMDSIPKLEQQFSTLLGSAMAKGEYQRNGLEALMWFHDDFEERETFLDLPRTDEQPHAGIFLQRNLSTTKRAEDGLMGVVGGASMVHGHASGMNIELYGEGMVLGVDNGRGKYAKDIHENYSRIFAAHNTVIVNGASQGEGEWVNLGMDTVALKVMEPMPKQAALSENHSFSTTTFYDGGGTKAEAEQERTLALVRTSPTTGYYLDIFRSKSKLPNEFHDYLYHNLGDSVNFLNGDLDLHPEPNRFMANANAEWVRNRKYRNPGWHFFKEVETSKTYSKDVEILFKAERFANKNRYMKVFMPGFDGRSYTKVMAPKTFEAPEPYDTLPTPTLVVRQKGEAKTKPFVAIYEPYAVSPNNGSVLSVEKLEQNSMFQGVKVTSKIGNEILVQYLLIPFENGTLSLKEHDIEFQGHFAIITFQGNTKLRDIYIGGGSNLNIGSYQFEFKNGKSGSGYLDFSTDAPLIKGDFQLHRTD</sequence>
<dbReference type="Pfam" id="PF07940">
    <property type="entry name" value="Hepar_II_III_C"/>
    <property type="match status" value="1"/>
</dbReference>
<evidence type="ECO:0000259" key="3">
    <source>
        <dbReference type="Pfam" id="PF07940"/>
    </source>
</evidence>
<dbReference type="InterPro" id="IPR008929">
    <property type="entry name" value="Chondroitin_lyas"/>
</dbReference>
<dbReference type="PROSITE" id="PS51257">
    <property type="entry name" value="PROKAR_LIPOPROTEIN"/>
    <property type="match status" value="1"/>
</dbReference>
<reference evidence="6 7" key="1">
    <citation type="submission" date="2015-09" db="EMBL/GenBank/DDBJ databases">
        <title>Genome sequence of the marine flavobacterium Croceitalea dokdonensis DOKDO 023 that contains proton- and sodium-pumping rhodopsins.</title>
        <authorList>
            <person name="Kwon S.-K."/>
            <person name="Lee H.K."/>
            <person name="Kwak M.-J."/>
            <person name="Kim J.F."/>
        </authorList>
    </citation>
    <scope>NUCLEOTIDE SEQUENCE [LARGE SCALE GENOMIC DNA]</scope>
    <source>
        <strain evidence="6 7">DOKDO 023</strain>
    </source>
</reference>
<dbReference type="GO" id="GO:0016829">
    <property type="term" value="F:lyase activity"/>
    <property type="evidence" value="ECO:0007669"/>
    <property type="project" value="InterPro"/>
</dbReference>
<dbReference type="Proteomes" id="UP000050280">
    <property type="component" value="Unassembled WGS sequence"/>
</dbReference>
<comment type="caution">
    <text evidence="6">The sequence shown here is derived from an EMBL/GenBank/DDBJ whole genome shotgun (WGS) entry which is preliminary data.</text>
</comment>
<dbReference type="Gene3D" id="1.50.10.100">
    <property type="entry name" value="Chondroitin AC/alginate lyase"/>
    <property type="match status" value="1"/>
</dbReference>
<evidence type="ECO:0008006" key="8">
    <source>
        <dbReference type="Google" id="ProtNLM"/>
    </source>
</evidence>
<proteinExistence type="predicted"/>
<organism evidence="6 7">
    <name type="scientific">Croceitalea dokdonensis DOKDO 023</name>
    <dbReference type="NCBI Taxonomy" id="1300341"/>
    <lineage>
        <taxon>Bacteria</taxon>
        <taxon>Pseudomonadati</taxon>
        <taxon>Bacteroidota</taxon>
        <taxon>Flavobacteriia</taxon>
        <taxon>Flavobacteriales</taxon>
        <taxon>Flavobacteriaceae</taxon>
        <taxon>Croceitalea</taxon>
    </lineage>
</organism>
<dbReference type="InterPro" id="IPR058848">
    <property type="entry name" value="Ulvan_lyase_C"/>
</dbReference>
<evidence type="ECO:0000313" key="7">
    <source>
        <dbReference type="Proteomes" id="UP000050280"/>
    </source>
</evidence>
<dbReference type="GO" id="GO:0030313">
    <property type="term" value="C:cell envelope"/>
    <property type="evidence" value="ECO:0007669"/>
    <property type="project" value="UniProtKB-SubCell"/>
</dbReference>
<evidence type="ECO:0000256" key="1">
    <source>
        <dbReference type="ARBA" id="ARBA00004196"/>
    </source>
</evidence>
<evidence type="ECO:0000259" key="4">
    <source>
        <dbReference type="Pfam" id="PF26374"/>
    </source>
</evidence>
<feature type="domain" description="Heparinase II/III-like C-terminal" evidence="3">
    <location>
        <begin position="457"/>
        <end position="513"/>
    </location>
</feature>
<evidence type="ECO:0000256" key="2">
    <source>
        <dbReference type="SAM" id="SignalP"/>
    </source>
</evidence>
<feature type="domain" description="Endo-acting ulvan lyase 2nd" evidence="5">
    <location>
        <begin position="292"/>
        <end position="402"/>
    </location>
</feature>
<keyword evidence="2" id="KW-0732">Signal</keyword>
<dbReference type="InterPro" id="IPR012480">
    <property type="entry name" value="Hepar_II_III_C"/>
</dbReference>
<keyword evidence="7" id="KW-1185">Reference proteome</keyword>
<accession>A0A0P7AF63</accession>
<dbReference type="EMBL" id="LDJX01000007">
    <property type="protein sequence ID" value="KPM30790.1"/>
    <property type="molecule type" value="Genomic_DNA"/>
</dbReference>
<dbReference type="STRING" id="1300341.I595_3287"/>